<sequence length="91" mass="10082">MGANDREKVGVNVANHRDTFTVKNAYKEIIIVIINLVEFVSLGGQFFPGTESRQYGPAENELLDTSKSLKGGFTELSKEIQEEALCHVEPL</sequence>
<evidence type="ECO:0000313" key="1">
    <source>
        <dbReference type="EMBL" id="CAD7081252.1"/>
    </source>
</evidence>
<organism evidence="1 2">
    <name type="scientific">Hermetia illucens</name>
    <name type="common">Black soldier fly</name>
    <dbReference type="NCBI Taxonomy" id="343691"/>
    <lineage>
        <taxon>Eukaryota</taxon>
        <taxon>Metazoa</taxon>
        <taxon>Ecdysozoa</taxon>
        <taxon>Arthropoda</taxon>
        <taxon>Hexapoda</taxon>
        <taxon>Insecta</taxon>
        <taxon>Pterygota</taxon>
        <taxon>Neoptera</taxon>
        <taxon>Endopterygota</taxon>
        <taxon>Diptera</taxon>
        <taxon>Brachycera</taxon>
        <taxon>Stratiomyomorpha</taxon>
        <taxon>Stratiomyidae</taxon>
        <taxon>Hermetiinae</taxon>
        <taxon>Hermetia</taxon>
    </lineage>
</organism>
<evidence type="ECO:0000313" key="2">
    <source>
        <dbReference type="Proteomes" id="UP000594454"/>
    </source>
</evidence>
<dbReference type="AlphaFoldDB" id="A0A7R8UIM7"/>
<protein>
    <submittedName>
        <fullName evidence="1">Uncharacterized protein</fullName>
    </submittedName>
</protein>
<dbReference type="Proteomes" id="UP000594454">
    <property type="component" value="Chromosome 2"/>
</dbReference>
<gene>
    <name evidence="1" type="ORF">HERILL_LOCUS4369</name>
</gene>
<reference evidence="1 2" key="1">
    <citation type="submission" date="2020-11" db="EMBL/GenBank/DDBJ databases">
        <authorList>
            <person name="Wallbank WR R."/>
            <person name="Pardo Diaz C."/>
            <person name="Kozak K."/>
            <person name="Martin S."/>
            <person name="Jiggins C."/>
            <person name="Moest M."/>
            <person name="Warren A I."/>
            <person name="Generalovic N T."/>
            <person name="Byers J.R.P. K."/>
            <person name="Montejo-Kovacevich G."/>
            <person name="Yen C E."/>
        </authorList>
    </citation>
    <scope>NUCLEOTIDE SEQUENCE [LARGE SCALE GENOMIC DNA]</scope>
</reference>
<keyword evidence="2" id="KW-1185">Reference proteome</keyword>
<accession>A0A7R8UIM7</accession>
<dbReference type="InParanoid" id="A0A7R8UIM7"/>
<proteinExistence type="predicted"/>
<dbReference type="EMBL" id="LR899010">
    <property type="protein sequence ID" value="CAD7081252.1"/>
    <property type="molecule type" value="Genomic_DNA"/>
</dbReference>
<name>A0A7R8UIM7_HERIL</name>